<feature type="compositionally biased region" description="Polar residues" evidence="1">
    <location>
        <begin position="148"/>
        <end position="169"/>
    </location>
</feature>
<name>A0A2U1P4I7_ARTAN</name>
<protein>
    <submittedName>
        <fullName evidence="3">RNA-directed DNA polymerase, eukaryota, Reverse transcriptase zinc-binding domain protein</fullName>
    </submittedName>
</protein>
<proteinExistence type="predicted"/>
<evidence type="ECO:0000313" key="3">
    <source>
        <dbReference type="EMBL" id="PWA80652.1"/>
    </source>
</evidence>
<evidence type="ECO:0000259" key="2">
    <source>
        <dbReference type="Pfam" id="PF03372"/>
    </source>
</evidence>
<sequence length="700" mass="78487">MEKDNTNKASLNTGNSNASLGSQSNLFDNAPILKSILKKSVTSSTKTALNVSTAGRQGEVNEGLKASELAAKLKHIDGTIVGRDGRVLKPQRGVKFADYVDVLPTDQNMENVTSNVEVLGNEKNTMDDSSQVSSGERHENVNLVAGPNYSNQHGNATGASAIGSDTGNGSSEGGAKPAPKLSIASWNIRGMNLSPKQSEVRQIISENKLSVCAILESHVAKSRLEGLCKKVFRNWEWTSNGNLCLKGSRIIVGWNQDDVDLTVVAMDDQVIHTCIRFKIDKKELFCSFIYAHNRYTHRRPLWRNLVLHKHYVRNRPWCLLGDFNSALNLEDRVEGSSVIDIAMREFKDCVEEIEVFDVNRSGLQFTWNQKPRGTDGKLKKIDRIMANLACTDGFVGAHAIFQPYRISDHSPAILTIPTSYKFTPRPFKFYNILVQNSQFKRTVKESWDMDVSGFHMYKVVSKLKALKKPLRKLLYNEGNIHDKVVKLRHELDTVQRALDADPFNIDIREEEASYLNAYNDALLVEEQFLEQKAKVEWLRVGDSNSAYFHKVVKSRKARSRIDVITNYDGVRFEGEDVPNAFVSYNGAFIGQVGHTVQFDDHDLFEATLEPNVAEDMIRNVSAQEVKDALFSRGDDKSPGPDGFTAAFFKGAWDIVAMDITKAVQEFFTNGKLLKEVNHTVLALLPKQMVLLAITFRNYLL</sequence>
<evidence type="ECO:0000313" key="4">
    <source>
        <dbReference type="Proteomes" id="UP000245207"/>
    </source>
</evidence>
<comment type="caution">
    <text evidence="3">The sequence shown here is derived from an EMBL/GenBank/DDBJ whole genome shotgun (WGS) entry which is preliminary data.</text>
</comment>
<feature type="region of interest" description="Disordered" evidence="1">
    <location>
        <begin position="1"/>
        <end position="24"/>
    </location>
</feature>
<dbReference type="PANTHER" id="PTHR33710:SF71">
    <property type="entry name" value="ENDONUCLEASE_EXONUCLEASE_PHOSPHATASE DOMAIN-CONTAINING PROTEIN"/>
    <property type="match status" value="1"/>
</dbReference>
<organism evidence="3 4">
    <name type="scientific">Artemisia annua</name>
    <name type="common">Sweet wormwood</name>
    <dbReference type="NCBI Taxonomy" id="35608"/>
    <lineage>
        <taxon>Eukaryota</taxon>
        <taxon>Viridiplantae</taxon>
        <taxon>Streptophyta</taxon>
        <taxon>Embryophyta</taxon>
        <taxon>Tracheophyta</taxon>
        <taxon>Spermatophyta</taxon>
        <taxon>Magnoliopsida</taxon>
        <taxon>eudicotyledons</taxon>
        <taxon>Gunneridae</taxon>
        <taxon>Pentapetalae</taxon>
        <taxon>asterids</taxon>
        <taxon>campanulids</taxon>
        <taxon>Asterales</taxon>
        <taxon>Asteraceae</taxon>
        <taxon>Asteroideae</taxon>
        <taxon>Anthemideae</taxon>
        <taxon>Artemisiinae</taxon>
        <taxon>Artemisia</taxon>
    </lineage>
</organism>
<feature type="region of interest" description="Disordered" evidence="1">
    <location>
        <begin position="147"/>
        <end position="178"/>
    </location>
</feature>
<dbReference type="SUPFAM" id="SSF56219">
    <property type="entry name" value="DNase I-like"/>
    <property type="match status" value="1"/>
</dbReference>
<dbReference type="PANTHER" id="PTHR33710">
    <property type="entry name" value="BNAC02G09200D PROTEIN"/>
    <property type="match status" value="1"/>
</dbReference>
<dbReference type="OrthoDB" id="1001388at2759"/>
<dbReference type="InterPro" id="IPR036691">
    <property type="entry name" value="Endo/exonu/phosph_ase_sf"/>
</dbReference>
<dbReference type="Proteomes" id="UP000245207">
    <property type="component" value="Unassembled WGS sequence"/>
</dbReference>
<feature type="compositionally biased region" description="Polar residues" evidence="1">
    <location>
        <begin position="7"/>
        <end position="24"/>
    </location>
</feature>
<dbReference type="Gene3D" id="3.60.10.10">
    <property type="entry name" value="Endonuclease/exonuclease/phosphatase"/>
    <property type="match status" value="1"/>
</dbReference>
<reference evidence="3 4" key="1">
    <citation type="journal article" date="2018" name="Mol. Plant">
        <title>The genome of Artemisia annua provides insight into the evolution of Asteraceae family and artemisinin biosynthesis.</title>
        <authorList>
            <person name="Shen Q."/>
            <person name="Zhang L."/>
            <person name="Liao Z."/>
            <person name="Wang S."/>
            <person name="Yan T."/>
            <person name="Shi P."/>
            <person name="Liu M."/>
            <person name="Fu X."/>
            <person name="Pan Q."/>
            <person name="Wang Y."/>
            <person name="Lv Z."/>
            <person name="Lu X."/>
            <person name="Zhang F."/>
            <person name="Jiang W."/>
            <person name="Ma Y."/>
            <person name="Chen M."/>
            <person name="Hao X."/>
            <person name="Li L."/>
            <person name="Tang Y."/>
            <person name="Lv G."/>
            <person name="Zhou Y."/>
            <person name="Sun X."/>
            <person name="Brodelius P.E."/>
            <person name="Rose J.K.C."/>
            <person name="Tang K."/>
        </authorList>
    </citation>
    <scope>NUCLEOTIDE SEQUENCE [LARGE SCALE GENOMIC DNA]</scope>
    <source>
        <strain evidence="4">cv. Huhao1</strain>
        <tissue evidence="3">Leaf</tissue>
    </source>
</reference>
<dbReference type="Pfam" id="PF03372">
    <property type="entry name" value="Exo_endo_phos"/>
    <property type="match status" value="1"/>
</dbReference>
<keyword evidence="3" id="KW-0808">Transferase</keyword>
<gene>
    <name evidence="3" type="ORF">CTI12_AA194370</name>
</gene>
<keyword evidence="3" id="KW-0695">RNA-directed DNA polymerase</keyword>
<dbReference type="InterPro" id="IPR005135">
    <property type="entry name" value="Endo/exonuclease/phosphatase"/>
</dbReference>
<dbReference type="STRING" id="35608.A0A2U1P4I7"/>
<keyword evidence="4" id="KW-1185">Reference proteome</keyword>
<evidence type="ECO:0000256" key="1">
    <source>
        <dbReference type="SAM" id="MobiDB-lite"/>
    </source>
</evidence>
<dbReference type="EMBL" id="PKPP01001694">
    <property type="protein sequence ID" value="PWA80652.1"/>
    <property type="molecule type" value="Genomic_DNA"/>
</dbReference>
<keyword evidence="3" id="KW-0548">Nucleotidyltransferase</keyword>
<feature type="domain" description="Endonuclease/exonuclease/phosphatase" evidence="2">
    <location>
        <begin position="184"/>
        <end position="409"/>
    </location>
</feature>
<accession>A0A2U1P4I7</accession>
<dbReference type="AlphaFoldDB" id="A0A2U1P4I7"/>
<dbReference type="GO" id="GO:0003964">
    <property type="term" value="F:RNA-directed DNA polymerase activity"/>
    <property type="evidence" value="ECO:0007669"/>
    <property type="project" value="UniProtKB-KW"/>
</dbReference>